<evidence type="ECO:0000259" key="8">
    <source>
        <dbReference type="Pfam" id="PF06429"/>
    </source>
</evidence>
<dbReference type="Pfam" id="PF00460">
    <property type="entry name" value="Flg_bb_rod"/>
    <property type="match status" value="1"/>
</dbReference>
<protein>
    <recommendedName>
        <fullName evidence="4">Flagellar hook-associated protein 1</fullName>
    </recommendedName>
</protein>
<evidence type="ECO:0000256" key="1">
    <source>
        <dbReference type="ARBA" id="ARBA00004365"/>
    </source>
</evidence>
<evidence type="ECO:0000256" key="3">
    <source>
        <dbReference type="ARBA" id="ARBA00009677"/>
    </source>
</evidence>
<dbReference type="EMBL" id="VLKP01000009">
    <property type="protein sequence ID" value="TWI09029.1"/>
    <property type="molecule type" value="Genomic_DNA"/>
</dbReference>
<reference evidence="11 12" key="1">
    <citation type="journal article" date="2015" name="Stand. Genomic Sci.">
        <title>Genomic Encyclopedia of Bacterial and Archaeal Type Strains, Phase III: the genomes of soil and plant-associated and newly described type strains.</title>
        <authorList>
            <person name="Whitman W.B."/>
            <person name="Woyke T."/>
            <person name="Klenk H.P."/>
            <person name="Zhou Y."/>
            <person name="Lilburn T.G."/>
            <person name="Beck B.J."/>
            <person name="De Vos P."/>
            <person name="Vandamme P."/>
            <person name="Eisen J.A."/>
            <person name="Garrity G."/>
            <person name="Hugenholtz P."/>
            <person name="Kyrpides N.C."/>
        </authorList>
    </citation>
    <scope>NUCLEOTIDE SEQUENCE [LARGE SCALE GENOMIC DNA]</scope>
    <source>
        <strain evidence="11 12">CGMCC 1.10136</strain>
    </source>
</reference>
<evidence type="ECO:0000259" key="9">
    <source>
        <dbReference type="Pfam" id="PF21158"/>
    </source>
</evidence>
<evidence type="ECO:0000259" key="7">
    <source>
        <dbReference type="Pfam" id="PF00460"/>
    </source>
</evidence>
<dbReference type="NCBIfam" id="TIGR02492">
    <property type="entry name" value="flgK_ends"/>
    <property type="match status" value="1"/>
</dbReference>
<dbReference type="Pfam" id="PF06429">
    <property type="entry name" value="Flg_bbr_C"/>
    <property type="match status" value="1"/>
</dbReference>
<keyword evidence="11" id="KW-0282">Flagellum</keyword>
<dbReference type="InterPro" id="IPR010930">
    <property type="entry name" value="Flg_bb/hook_C_dom"/>
</dbReference>
<feature type="domain" description="Flagellar basal-body/hook protein C-terminal" evidence="8">
    <location>
        <begin position="582"/>
        <end position="619"/>
    </location>
</feature>
<dbReference type="Proteomes" id="UP000316471">
    <property type="component" value="Unassembled WGS sequence"/>
</dbReference>
<keyword evidence="6" id="KW-0975">Bacterial flagellum</keyword>
<dbReference type="PANTHER" id="PTHR30033:SF1">
    <property type="entry name" value="FLAGELLAR HOOK-ASSOCIATED PROTEIN 1"/>
    <property type="match status" value="1"/>
</dbReference>
<dbReference type="GO" id="GO:0044780">
    <property type="term" value="P:bacterial-type flagellum assembly"/>
    <property type="evidence" value="ECO:0007669"/>
    <property type="project" value="InterPro"/>
</dbReference>
<organism evidence="11 12">
    <name type="scientific">Aerolutibacter ruishenii</name>
    <dbReference type="NCBI Taxonomy" id="686800"/>
    <lineage>
        <taxon>Bacteria</taxon>
        <taxon>Pseudomonadati</taxon>
        <taxon>Pseudomonadota</taxon>
        <taxon>Gammaproteobacteria</taxon>
        <taxon>Lysobacterales</taxon>
        <taxon>Lysobacteraceae</taxon>
        <taxon>Aerolutibacter</taxon>
    </lineage>
</organism>
<feature type="domain" description="Flagellar hook-associated protein 1 D2-like" evidence="9">
    <location>
        <begin position="330"/>
        <end position="409"/>
    </location>
</feature>
<gene>
    <name evidence="11" type="ORF">IP93_02186</name>
</gene>
<comment type="subcellular location">
    <subcellularLocation>
        <location evidence="1">Bacterial flagellum</location>
    </subcellularLocation>
    <subcellularLocation>
        <location evidence="2">Secreted</location>
    </subcellularLocation>
</comment>
<dbReference type="InterPro" id="IPR053927">
    <property type="entry name" value="FlgK_helical"/>
</dbReference>
<dbReference type="GO" id="GO:0005576">
    <property type="term" value="C:extracellular region"/>
    <property type="evidence" value="ECO:0007669"/>
    <property type="project" value="UniProtKB-SubCell"/>
</dbReference>
<feature type="domain" description="Flagellar basal body rod protein N-terminal" evidence="7">
    <location>
        <begin position="5"/>
        <end position="34"/>
    </location>
</feature>
<dbReference type="GO" id="GO:0009424">
    <property type="term" value="C:bacterial-type flagellum hook"/>
    <property type="evidence" value="ECO:0007669"/>
    <property type="project" value="InterPro"/>
</dbReference>
<dbReference type="InterPro" id="IPR001444">
    <property type="entry name" value="Flag_bb_rod_N"/>
</dbReference>
<keyword evidence="11" id="KW-0966">Cell projection</keyword>
<evidence type="ECO:0000313" key="12">
    <source>
        <dbReference type="Proteomes" id="UP000316471"/>
    </source>
</evidence>
<comment type="caution">
    <text evidence="11">The sequence shown here is derived from an EMBL/GenBank/DDBJ whole genome shotgun (WGS) entry which is preliminary data.</text>
</comment>
<accession>A0A562LN13</accession>
<dbReference type="RefSeq" id="WP_144815600.1">
    <property type="nucleotide sequence ID" value="NZ_VLKP01000009.1"/>
</dbReference>
<feature type="domain" description="Flagellar hook-associated protein FlgK helical" evidence="10">
    <location>
        <begin position="91"/>
        <end position="320"/>
    </location>
</feature>
<dbReference type="SUPFAM" id="SSF64518">
    <property type="entry name" value="Phase 1 flagellin"/>
    <property type="match status" value="2"/>
</dbReference>
<evidence type="ECO:0000313" key="11">
    <source>
        <dbReference type="EMBL" id="TWI09029.1"/>
    </source>
</evidence>
<evidence type="ECO:0000256" key="5">
    <source>
        <dbReference type="ARBA" id="ARBA00022525"/>
    </source>
</evidence>
<comment type="similarity">
    <text evidence="3">Belongs to the flagella basal body rod proteins family.</text>
</comment>
<dbReference type="PANTHER" id="PTHR30033">
    <property type="entry name" value="FLAGELLAR HOOK-ASSOCIATED PROTEIN 1"/>
    <property type="match status" value="1"/>
</dbReference>
<proteinExistence type="inferred from homology"/>
<evidence type="ECO:0000256" key="4">
    <source>
        <dbReference type="ARBA" id="ARBA00016244"/>
    </source>
</evidence>
<evidence type="ECO:0000256" key="2">
    <source>
        <dbReference type="ARBA" id="ARBA00004613"/>
    </source>
</evidence>
<name>A0A562LN13_9GAMM</name>
<dbReference type="Pfam" id="PF21158">
    <property type="entry name" value="flgK_1st_1"/>
    <property type="match status" value="1"/>
</dbReference>
<keyword evidence="12" id="KW-1185">Reference proteome</keyword>
<dbReference type="Pfam" id="PF22638">
    <property type="entry name" value="FlgK_D1"/>
    <property type="match status" value="1"/>
</dbReference>
<dbReference type="OrthoDB" id="9802553at2"/>
<dbReference type="PRINTS" id="PR01005">
    <property type="entry name" value="FLGHOOKAP1"/>
</dbReference>
<dbReference type="GO" id="GO:0005198">
    <property type="term" value="F:structural molecule activity"/>
    <property type="evidence" value="ECO:0007669"/>
    <property type="project" value="InterPro"/>
</dbReference>
<sequence length="624" mass="63937">MADVLSTGSSALLAFQRALSTVSHNVANAATPGYSRQRVELEARPGHGSSAIGNGVDVARLQRLADGLVFARQVDSSGELGRLTQLADLSSRVDKLVSNPTTGLSTSWSAFFSAAKGVVADPTSSAARSQLLTTGEQLAARWRSLDSHLAQVGADTEARLQGQVAAANQLAGEVALLNRDILSAGTNVTPDLLDQRELRVGQLSALVGGNAVLQDDGALNVFTAGGQPMVLGTKAMPLSTTADPYQADRMQLALQTPGGTIALPQGAVSGEIGGLLEFRASTLDPARAELGRLATAFAETFNAVQRGGVDYTGAAGSDFFTLPPPHINEHATNTGNASFTTRVADVGALTGHDLVMRFDGSNWSAIRAETGQAVSVTGTGTAADPLRVEGVELVVSNTAAAGDRFLLRPTAQAAAGIQVALSDPSRIAAAAPMTVGLDSGNLGNVTGGSARITDATAFASFAGANISFIDANTYSLDGGPPVAYAPGDTITGSGWSLVLDGAPAAGDEITLGRTGPRSSDNANARLLAGVDGQDVLDGGRMDVTAAMTQLTARVGSGARHAELNLKAQQAIHDQVVAERESVSGVNLDEEAANMLRFQQAYQAAAQVIATADTMFQSLLGAVRR</sequence>
<evidence type="ECO:0000259" key="10">
    <source>
        <dbReference type="Pfam" id="PF22638"/>
    </source>
</evidence>
<dbReference type="InterPro" id="IPR002371">
    <property type="entry name" value="FlgK"/>
</dbReference>
<evidence type="ECO:0000256" key="6">
    <source>
        <dbReference type="ARBA" id="ARBA00023143"/>
    </source>
</evidence>
<dbReference type="AlphaFoldDB" id="A0A562LN13"/>
<dbReference type="InterPro" id="IPR049119">
    <property type="entry name" value="FlgK_D2-like"/>
</dbReference>
<keyword evidence="11" id="KW-0969">Cilium</keyword>
<keyword evidence="5" id="KW-0964">Secreted</keyword>